<dbReference type="PROSITE" id="PS50157">
    <property type="entry name" value="ZINC_FINGER_C2H2_2"/>
    <property type="match status" value="1"/>
</dbReference>
<dbReference type="InterPro" id="IPR042972">
    <property type="entry name" value="INSM1/2"/>
</dbReference>
<dbReference type="GO" id="GO:0005634">
    <property type="term" value="C:nucleus"/>
    <property type="evidence" value="ECO:0007669"/>
    <property type="project" value="UniProtKB-SubCell"/>
</dbReference>
<dbReference type="GO" id="GO:0017053">
    <property type="term" value="C:transcription repressor complex"/>
    <property type="evidence" value="ECO:0007669"/>
    <property type="project" value="TreeGrafter"/>
</dbReference>
<name>A0A915JEJ1_ROMCU</name>
<dbReference type="GO" id="GO:0000978">
    <property type="term" value="F:RNA polymerase II cis-regulatory region sequence-specific DNA binding"/>
    <property type="evidence" value="ECO:0007669"/>
    <property type="project" value="TreeGrafter"/>
</dbReference>
<proteinExistence type="predicted"/>
<dbReference type="PANTHER" id="PTHR15065">
    <property type="entry name" value="INSULINOMA-ASSOCIATED 1"/>
    <property type="match status" value="1"/>
</dbReference>
<protein>
    <submittedName>
        <fullName evidence="13">C2H2-type domain-containing protein</fullName>
    </submittedName>
</protein>
<keyword evidence="7" id="KW-0804">Transcription</keyword>
<feature type="region of interest" description="Disordered" evidence="10">
    <location>
        <begin position="171"/>
        <end position="208"/>
    </location>
</feature>
<accession>A0A915JEJ1</accession>
<keyword evidence="6" id="KW-0805">Transcription regulation</keyword>
<evidence type="ECO:0000313" key="12">
    <source>
        <dbReference type="Proteomes" id="UP000887565"/>
    </source>
</evidence>
<evidence type="ECO:0000256" key="10">
    <source>
        <dbReference type="SAM" id="MobiDB-lite"/>
    </source>
</evidence>
<feature type="domain" description="C2H2-type" evidence="11">
    <location>
        <begin position="348"/>
        <end position="375"/>
    </location>
</feature>
<evidence type="ECO:0000256" key="5">
    <source>
        <dbReference type="ARBA" id="ARBA00022833"/>
    </source>
</evidence>
<evidence type="ECO:0000256" key="8">
    <source>
        <dbReference type="ARBA" id="ARBA00023242"/>
    </source>
</evidence>
<evidence type="ECO:0000256" key="6">
    <source>
        <dbReference type="ARBA" id="ARBA00023015"/>
    </source>
</evidence>
<dbReference type="PANTHER" id="PTHR15065:SF4">
    <property type="entry name" value="LD18634P"/>
    <property type="match status" value="1"/>
</dbReference>
<dbReference type="PROSITE" id="PS00028">
    <property type="entry name" value="ZINC_FINGER_C2H2_1"/>
    <property type="match status" value="1"/>
</dbReference>
<dbReference type="GO" id="GO:0030182">
    <property type="term" value="P:neuron differentiation"/>
    <property type="evidence" value="ECO:0007669"/>
    <property type="project" value="TreeGrafter"/>
</dbReference>
<feature type="compositionally biased region" description="Polar residues" evidence="10">
    <location>
        <begin position="186"/>
        <end position="197"/>
    </location>
</feature>
<evidence type="ECO:0000256" key="1">
    <source>
        <dbReference type="ARBA" id="ARBA00004123"/>
    </source>
</evidence>
<evidence type="ECO:0000256" key="7">
    <source>
        <dbReference type="ARBA" id="ARBA00023163"/>
    </source>
</evidence>
<comment type="subcellular location">
    <subcellularLocation>
        <location evidence="1">Nucleus</location>
    </subcellularLocation>
</comment>
<keyword evidence="8" id="KW-0539">Nucleus</keyword>
<evidence type="ECO:0000313" key="13">
    <source>
        <dbReference type="WBParaSite" id="nRc.2.0.1.t23996-RA"/>
    </source>
</evidence>
<evidence type="ECO:0000256" key="4">
    <source>
        <dbReference type="ARBA" id="ARBA00022771"/>
    </source>
</evidence>
<dbReference type="InterPro" id="IPR013087">
    <property type="entry name" value="Znf_C2H2_type"/>
</dbReference>
<dbReference type="GO" id="GO:0008270">
    <property type="term" value="F:zinc ion binding"/>
    <property type="evidence" value="ECO:0007669"/>
    <property type="project" value="UniProtKB-KW"/>
</dbReference>
<reference evidence="13" key="1">
    <citation type="submission" date="2022-11" db="UniProtKB">
        <authorList>
            <consortium name="WormBaseParasite"/>
        </authorList>
    </citation>
    <scope>IDENTIFICATION</scope>
</reference>
<dbReference type="WBParaSite" id="nRc.2.0.1.t23996-RA">
    <property type="protein sequence ID" value="nRc.2.0.1.t23996-RA"/>
    <property type="gene ID" value="nRc.2.0.1.g23996"/>
</dbReference>
<evidence type="ECO:0000256" key="9">
    <source>
        <dbReference type="PROSITE-ProRule" id="PRU00042"/>
    </source>
</evidence>
<evidence type="ECO:0000256" key="3">
    <source>
        <dbReference type="ARBA" id="ARBA00022737"/>
    </source>
</evidence>
<sequence>MYDKYVVACRLDRKNYKTTHVWSVVYDYDLRKIRAAQFFEKFLADKLRLGDQAHSQDITIDEKKSTLDQMTANPTILSNFADQFNYAVMLASLAASQMNFVRGPLESSHQQQEQLQHRHRSVQGPLGHLPLLYPNLCDSLFNNVQQQQQKNLEQQKREQLIHKLFDLKENGSKSLPATTEKDASFSPRSKGQTTKTPSPRKRVGSFKTISRKRECHDLGCSPKKIRAMRRIQFDDEKCSPVSGMYIKDLPPCAVGVADQSSDCSSAVLISTNQNYANNSALRNQPDGGDQLLLDDSAEWVEASEDARRQLAEIPNIIGDYVCKLCRQKFEDAFKLAKHKCPRIGHQEYRCPECDKTFSCPANLASHRRWHKPKNAMLHQEPTSKEYGDAPEDPQAPVDLTNKKS</sequence>
<keyword evidence="2" id="KW-0479">Metal-binding</keyword>
<keyword evidence="5" id="KW-0862">Zinc</keyword>
<dbReference type="Pfam" id="PF00096">
    <property type="entry name" value="zf-C2H2"/>
    <property type="match status" value="1"/>
</dbReference>
<feature type="region of interest" description="Disordered" evidence="10">
    <location>
        <begin position="370"/>
        <end position="404"/>
    </location>
</feature>
<dbReference type="AlphaFoldDB" id="A0A915JEJ1"/>
<dbReference type="Proteomes" id="UP000887565">
    <property type="component" value="Unplaced"/>
</dbReference>
<dbReference type="Gene3D" id="3.30.160.60">
    <property type="entry name" value="Classic Zinc Finger"/>
    <property type="match status" value="1"/>
</dbReference>
<dbReference type="FunFam" id="3.30.160.60:FF:001896">
    <property type="entry name" value="insulinoma-associated protein 1b"/>
    <property type="match status" value="1"/>
</dbReference>
<organism evidence="12 13">
    <name type="scientific">Romanomermis culicivorax</name>
    <name type="common">Nematode worm</name>
    <dbReference type="NCBI Taxonomy" id="13658"/>
    <lineage>
        <taxon>Eukaryota</taxon>
        <taxon>Metazoa</taxon>
        <taxon>Ecdysozoa</taxon>
        <taxon>Nematoda</taxon>
        <taxon>Enoplea</taxon>
        <taxon>Dorylaimia</taxon>
        <taxon>Mermithida</taxon>
        <taxon>Mermithoidea</taxon>
        <taxon>Mermithidae</taxon>
        <taxon>Romanomermis</taxon>
    </lineage>
</organism>
<keyword evidence="4 9" id="KW-0863">Zinc-finger</keyword>
<evidence type="ECO:0000256" key="2">
    <source>
        <dbReference type="ARBA" id="ARBA00022723"/>
    </source>
</evidence>
<dbReference type="SUPFAM" id="SSF57667">
    <property type="entry name" value="beta-beta-alpha zinc fingers"/>
    <property type="match status" value="1"/>
</dbReference>
<dbReference type="GO" id="GO:0010564">
    <property type="term" value="P:regulation of cell cycle process"/>
    <property type="evidence" value="ECO:0007669"/>
    <property type="project" value="TreeGrafter"/>
</dbReference>
<dbReference type="GO" id="GO:0001227">
    <property type="term" value="F:DNA-binding transcription repressor activity, RNA polymerase II-specific"/>
    <property type="evidence" value="ECO:0007669"/>
    <property type="project" value="TreeGrafter"/>
</dbReference>
<evidence type="ECO:0000259" key="11">
    <source>
        <dbReference type="PROSITE" id="PS50157"/>
    </source>
</evidence>
<dbReference type="SMART" id="SM00355">
    <property type="entry name" value="ZnF_C2H2"/>
    <property type="match status" value="2"/>
</dbReference>
<dbReference type="InterPro" id="IPR036236">
    <property type="entry name" value="Znf_C2H2_sf"/>
</dbReference>
<keyword evidence="12" id="KW-1185">Reference proteome</keyword>
<keyword evidence="3" id="KW-0677">Repeat</keyword>